<keyword evidence="2" id="KW-1185">Reference proteome</keyword>
<dbReference type="EMBL" id="KB320790">
    <property type="protein sequence ID" value="ELW63217.1"/>
    <property type="molecule type" value="Genomic_DNA"/>
</dbReference>
<organism evidence="1 2">
    <name type="scientific">Tupaia chinensis</name>
    <name type="common">Chinese tree shrew</name>
    <name type="synonym">Tupaia belangeri chinensis</name>
    <dbReference type="NCBI Taxonomy" id="246437"/>
    <lineage>
        <taxon>Eukaryota</taxon>
        <taxon>Metazoa</taxon>
        <taxon>Chordata</taxon>
        <taxon>Craniata</taxon>
        <taxon>Vertebrata</taxon>
        <taxon>Euteleostomi</taxon>
        <taxon>Mammalia</taxon>
        <taxon>Eutheria</taxon>
        <taxon>Euarchontoglires</taxon>
        <taxon>Scandentia</taxon>
        <taxon>Tupaiidae</taxon>
        <taxon>Tupaia</taxon>
    </lineage>
</organism>
<accession>L9KPW1</accession>
<evidence type="ECO:0000313" key="1">
    <source>
        <dbReference type="EMBL" id="ELW63217.1"/>
    </source>
</evidence>
<proteinExistence type="predicted"/>
<dbReference type="InParanoid" id="L9KPW1"/>
<reference evidence="2" key="1">
    <citation type="submission" date="2012-07" db="EMBL/GenBank/DDBJ databases">
        <title>Genome of the Chinese tree shrew, a rising model animal genetically related to primates.</title>
        <authorList>
            <person name="Zhang G."/>
            <person name="Fan Y."/>
            <person name="Yao Y."/>
            <person name="Huang Z."/>
        </authorList>
    </citation>
    <scope>NUCLEOTIDE SEQUENCE [LARGE SCALE GENOMIC DNA]</scope>
</reference>
<evidence type="ECO:0000313" key="2">
    <source>
        <dbReference type="Proteomes" id="UP000011518"/>
    </source>
</evidence>
<name>L9KPW1_TUPCH</name>
<reference evidence="2" key="2">
    <citation type="journal article" date="2013" name="Nat. Commun.">
        <title>Genome of the Chinese tree shrew.</title>
        <authorList>
            <person name="Fan Y."/>
            <person name="Huang Z.Y."/>
            <person name="Cao C.C."/>
            <person name="Chen C.S."/>
            <person name="Chen Y.X."/>
            <person name="Fan D.D."/>
            <person name="He J."/>
            <person name="Hou H.L."/>
            <person name="Hu L."/>
            <person name="Hu X.T."/>
            <person name="Jiang X.T."/>
            <person name="Lai R."/>
            <person name="Lang Y.S."/>
            <person name="Liang B."/>
            <person name="Liao S.G."/>
            <person name="Mu D."/>
            <person name="Ma Y.Y."/>
            <person name="Niu Y.Y."/>
            <person name="Sun X.Q."/>
            <person name="Xia J.Q."/>
            <person name="Xiao J."/>
            <person name="Xiong Z.Q."/>
            <person name="Xu L."/>
            <person name="Yang L."/>
            <person name="Zhang Y."/>
            <person name="Zhao W."/>
            <person name="Zhao X.D."/>
            <person name="Zheng Y.T."/>
            <person name="Zhou J.M."/>
            <person name="Zhu Y.B."/>
            <person name="Zhang G.J."/>
            <person name="Wang J."/>
            <person name="Yao Y.G."/>
        </authorList>
    </citation>
    <scope>NUCLEOTIDE SEQUENCE [LARGE SCALE GENOMIC DNA]</scope>
</reference>
<dbReference type="Proteomes" id="UP000011518">
    <property type="component" value="Unassembled WGS sequence"/>
</dbReference>
<gene>
    <name evidence="1" type="ORF">TREES_T100005465</name>
</gene>
<sequence>MWTKAWKREWSTVLCWRADSLAEDILPIGANEQVEERTLGLELEDQLFKYPITNEASGIQFENLLEPVEPNLCKKGATSKEFALSGSLAILMLKVNLKGDRRPYVDPLQYWQPETKAKMINHHSSIQIAHTHIWP</sequence>
<dbReference type="AlphaFoldDB" id="L9KPW1"/>
<protein>
    <submittedName>
        <fullName evidence="1">Uncharacterized protein</fullName>
    </submittedName>
</protein>